<dbReference type="EMBL" id="LZYZ01000001">
    <property type="protein sequence ID" value="OOM16557.1"/>
    <property type="molecule type" value="Genomic_DNA"/>
</dbReference>
<feature type="repeat" description="Cell wall-binding" evidence="2">
    <location>
        <begin position="266"/>
        <end position="285"/>
    </location>
</feature>
<keyword evidence="1" id="KW-0677">Repeat</keyword>
<protein>
    <submittedName>
        <fullName evidence="4">Putative endo-beta-N-acetylglucosaminidase</fullName>
        <ecNumber evidence="4">3.2.1.96</ecNumber>
    </submittedName>
</protein>
<dbReference type="PROSITE" id="PS51170">
    <property type="entry name" value="CW"/>
    <property type="match status" value="2"/>
</dbReference>
<keyword evidence="3" id="KW-0732">Signal</keyword>
<reference evidence="4 5" key="1">
    <citation type="submission" date="2016-05" db="EMBL/GenBank/DDBJ databases">
        <title>Microbial solvent formation.</title>
        <authorList>
            <person name="Poehlein A."/>
            <person name="Montoya Solano J.D."/>
            <person name="Flitsch S."/>
            <person name="Krabben P."/>
            <person name="Duerre P."/>
            <person name="Daniel R."/>
        </authorList>
    </citation>
    <scope>NUCLEOTIDE SEQUENCE [LARGE SCALE GENOMIC DNA]</scope>
    <source>
        <strain evidence="4 5">L1-8</strain>
    </source>
</reference>
<dbReference type="GO" id="GO:0033925">
    <property type="term" value="F:mannosyl-glycoprotein endo-beta-N-acetylglucosaminidase activity"/>
    <property type="evidence" value="ECO:0007669"/>
    <property type="project" value="UniProtKB-EC"/>
</dbReference>
<dbReference type="RefSeq" id="WP_077864254.1">
    <property type="nucleotide sequence ID" value="NZ_LZYZ01000001.1"/>
</dbReference>
<name>A0A1S8NJE1_CLOSA</name>
<feature type="repeat" description="Cell wall-binding" evidence="2">
    <location>
        <begin position="286"/>
        <end position="306"/>
    </location>
</feature>
<accession>A0A1S8NJE1</accession>
<keyword evidence="4" id="KW-0326">Glycosidase</keyword>
<organism evidence="4 5">
    <name type="scientific">Clostridium saccharobutylicum</name>
    <dbReference type="NCBI Taxonomy" id="169679"/>
    <lineage>
        <taxon>Bacteria</taxon>
        <taxon>Bacillati</taxon>
        <taxon>Bacillota</taxon>
        <taxon>Clostridia</taxon>
        <taxon>Eubacteriales</taxon>
        <taxon>Clostridiaceae</taxon>
        <taxon>Clostridium</taxon>
    </lineage>
</organism>
<evidence type="ECO:0000313" key="4">
    <source>
        <dbReference type="EMBL" id="OOM16557.1"/>
    </source>
</evidence>
<feature type="chain" id="PRO_5039487218" evidence="3">
    <location>
        <begin position="21"/>
        <end position="324"/>
    </location>
</feature>
<dbReference type="AlphaFoldDB" id="A0A1S8NJE1"/>
<comment type="caution">
    <text evidence="4">The sequence shown here is derived from an EMBL/GenBank/DDBJ whole genome shotgun (WGS) entry which is preliminary data.</text>
</comment>
<dbReference type="Gene3D" id="2.10.270.10">
    <property type="entry name" value="Cholin Binding"/>
    <property type="match status" value="1"/>
</dbReference>
<dbReference type="Pfam" id="PF19127">
    <property type="entry name" value="Choline_bind_3"/>
    <property type="match status" value="1"/>
</dbReference>
<evidence type="ECO:0000256" key="1">
    <source>
        <dbReference type="ARBA" id="ARBA00022737"/>
    </source>
</evidence>
<dbReference type="SUPFAM" id="SSF69360">
    <property type="entry name" value="Cell wall binding repeat"/>
    <property type="match status" value="1"/>
</dbReference>
<sequence>MNRKLKQLIAIVLTVSSVAAFGPTNVFSLITPVSARTSVLEPDELKTLNITTSNGSNLKICSDGYDGKEVDISDIDPDSNKEFYAVLPTGNAKINVSADIKGKNYIAKIFTSKNENAKAYDPAKPYDQGNDIYLTDDVTDLYIRIYRSQDDYDEVKNTDVTDCSNTYIIHIKKEEAFSKKYTSNSDNDNQTNHEYKQSKDIYNNSSNIEKIIIPGSSQIEIKSSQWVKDTLGWQYNGSDGTPVKNAWLLDNQTGKYYYVQANGYMTTGWKYIDGNWYCFDNSGVMQTGWIQSSDGSWYYLYSSGKMAKDTTIDGYTLGYNGQMM</sequence>
<dbReference type="STRING" id="169679.CSACC_42160"/>
<keyword evidence="4" id="KW-0378">Hydrolase</keyword>
<feature type="signal peptide" evidence="3">
    <location>
        <begin position="1"/>
        <end position="20"/>
    </location>
</feature>
<dbReference type="EC" id="3.2.1.96" evidence="4"/>
<evidence type="ECO:0000256" key="3">
    <source>
        <dbReference type="SAM" id="SignalP"/>
    </source>
</evidence>
<dbReference type="InterPro" id="IPR018337">
    <property type="entry name" value="Cell_wall/Cho-bd_repeat"/>
</dbReference>
<evidence type="ECO:0000313" key="5">
    <source>
        <dbReference type="Proteomes" id="UP000191154"/>
    </source>
</evidence>
<evidence type="ECO:0000256" key="2">
    <source>
        <dbReference type="PROSITE-ProRule" id="PRU00591"/>
    </source>
</evidence>
<dbReference type="Proteomes" id="UP000191154">
    <property type="component" value="Unassembled WGS sequence"/>
</dbReference>
<gene>
    <name evidence="4" type="primary">lytB_1</name>
    <name evidence="4" type="ORF">CLOSAC_08280</name>
</gene>
<proteinExistence type="predicted"/>